<dbReference type="InterPro" id="IPR002491">
    <property type="entry name" value="ABC_transptr_periplasmic_BD"/>
</dbReference>
<feature type="chain" id="PRO_5043320280" evidence="2">
    <location>
        <begin position="30"/>
        <end position="374"/>
    </location>
</feature>
<evidence type="ECO:0000256" key="1">
    <source>
        <dbReference type="ARBA" id="ARBA00008814"/>
    </source>
</evidence>
<dbReference type="PROSITE" id="PS50983">
    <property type="entry name" value="FE_B12_PBP"/>
    <property type="match status" value="1"/>
</dbReference>
<sequence>MNNAHAFRRPLRASAAGIAVAALAFGAAACGSDEGTQASSSGLTLTNCGEEVSYPGVAKKLLINDGNIASLALAVGAADEITAVSSMASHLPVLTAAYGDAIAQKPEVAKEYPNLEQVIAAEPDVMLAGWGYGFSEDKGITPESLSEHGIGAYTLTESCRTGDAASAGKEGSGDPGHTRGLVDPWEAVKIDLKNIATLTGHDGEGDKVIADIDNRLQALDAAPKGDKKPVGFLFDSVGEAPFTSGSFGTPQGILEKAGAINATESIKDTWTTTSWEHVAEMNPDFIALVDYPGQTFEEKIKVLRTNPATKDLEAVKENRFINLPIALWTESPLNVDAAEYVRKALEEYGLVPASEVTTKMALPSELPGQEYLRK</sequence>
<feature type="domain" description="Fe/B12 periplasmic-binding" evidence="3">
    <location>
        <begin position="60"/>
        <end position="349"/>
    </location>
</feature>
<organism evidence="4 5">
    <name type="scientific">Corynebacterium amycolatum</name>
    <dbReference type="NCBI Taxonomy" id="43765"/>
    <lineage>
        <taxon>Bacteria</taxon>
        <taxon>Bacillati</taxon>
        <taxon>Actinomycetota</taxon>
        <taxon>Actinomycetes</taxon>
        <taxon>Mycobacteriales</taxon>
        <taxon>Corynebacteriaceae</taxon>
        <taxon>Corynebacterium</taxon>
    </lineage>
</organism>
<keyword evidence="2" id="KW-0732">Signal</keyword>
<dbReference type="RefSeq" id="WP_284826511.1">
    <property type="nucleotide sequence ID" value="NZ_JASOOY020000005.1"/>
</dbReference>
<dbReference type="SUPFAM" id="SSF53807">
    <property type="entry name" value="Helical backbone' metal receptor"/>
    <property type="match status" value="1"/>
</dbReference>
<dbReference type="AlphaFoldDB" id="A0AAW9SX97"/>
<comment type="similarity">
    <text evidence="1">Belongs to the bacterial solute-binding protein 8 family.</text>
</comment>
<reference evidence="4" key="1">
    <citation type="submission" date="2023-05" db="EMBL/GenBank/DDBJ databases">
        <authorList>
            <person name="Du J."/>
        </authorList>
    </citation>
    <scope>NUCLEOTIDE SEQUENCE</scope>
    <source>
        <strain evidence="4">UMB1064</strain>
    </source>
</reference>
<dbReference type="Proteomes" id="UP001223646">
    <property type="component" value="Unassembled WGS sequence"/>
</dbReference>
<protein>
    <submittedName>
        <fullName evidence="4">ABC transporter substrate-binding protein</fullName>
    </submittedName>
</protein>
<dbReference type="InterPro" id="IPR050902">
    <property type="entry name" value="ABC_Transporter_SBP"/>
</dbReference>
<evidence type="ECO:0000313" key="5">
    <source>
        <dbReference type="Proteomes" id="UP001223646"/>
    </source>
</evidence>
<evidence type="ECO:0000259" key="3">
    <source>
        <dbReference type="PROSITE" id="PS50983"/>
    </source>
</evidence>
<dbReference type="PANTHER" id="PTHR30535">
    <property type="entry name" value="VITAMIN B12-BINDING PROTEIN"/>
    <property type="match status" value="1"/>
</dbReference>
<dbReference type="EMBL" id="JASOOY020000005">
    <property type="protein sequence ID" value="MEO3716261.1"/>
    <property type="molecule type" value="Genomic_DNA"/>
</dbReference>
<comment type="caution">
    <text evidence="4">The sequence shown here is derived from an EMBL/GenBank/DDBJ whole genome shotgun (WGS) entry which is preliminary data.</text>
</comment>
<reference evidence="4" key="2">
    <citation type="submission" date="2024-05" db="EMBL/GenBank/DDBJ databases">
        <authorList>
            <person name="Wolfe A."/>
        </authorList>
    </citation>
    <scope>NUCLEOTIDE SEQUENCE</scope>
    <source>
        <strain evidence="4">UMB1064</strain>
    </source>
</reference>
<proteinExistence type="inferred from homology"/>
<name>A0AAW9SX97_CORAY</name>
<evidence type="ECO:0000313" key="4">
    <source>
        <dbReference type="EMBL" id="MEO3716261.1"/>
    </source>
</evidence>
<feature type="signal peptide" evidence="2">
    <location>
        <begin position="1"/>
        <end position="29"/>
    </location>
</feature>
<accession>A0AAW9SX97</accession>
<gene>
    <name evidence="4" type="ORF">QP460_001465</name>
</gene>
<dbReference type="Pfam" id="PF01497">
    <property type="entry name" value="Peripla_BP_2"/>
    <property type="match status" value="1"/>
</dbReference>
<dbReference type="PANTHER" id="PTHR30535:SF7">
    <property type="entry name" value="IRON(III) DICITRATE-BINDING PROTEIN"/>
    <property type="match status" value="1"/>
</dbReference>
<dbReference type="Gene3D" id="3.40.50.1980">
    <property type="entry name" value="Nitrogenase molybdenum iron protein domain"/>
    <property type="match status" value="2"/>
</dbReference>
<evidence type="ECO:0000256" key="2">
    <source>
        <dbReference type="SAM" id="SignalP"/>
    </source>
</evidence>